<keyword evidence="1" id="KW-0808">Transferase</keyword>
<dbReference type="Gene3D" id="3.40.50.150">
    <property type="entry name" value="Vaccinia Virus protein VP39"/>
    <property type="match status" value="1"/>
</dbReference>
<dbReference type="RefSeq" id="WP_212518911.1">
    <property type="nucleotide sequence ID" value="NZ_JAGSOH010000041.1"/>
</dbReference>
<organism evidence="1 2">
    <name type="scientific">Actinospica acidithermotolerans</name>
    <dbReference type="NCBI Taxonomy" id="2828514"/>
    <lineage>
        <taxon>Bacteria</taxon>
        <taxon>Bacillati</taxon>
        <taxon>Actinomycetota</taxon>
        <taxon>Actinomycetes</taxon>
        <taxon>Catenulisporales</taxon>
        <taxon>Actinospicaceae</taxon>
        <taxon>Actinospica</taxon>
    </lineage>
</organism>
<dbReference type="InterPro" id="IPR006764">
    <property type="entry name" value="SAM_dep_MeTrfase_SAV2177_type"/>
</dbReference>
<dbReference type="GO" id="GO:0032259">
    <property type="term" value="P:methylation"/>
    <property type="evidence" value="ECO:0007669"/>
    <property type="project" value="UniProtKB-KW"/>
</dbReference>
<dbReference type="Pfam" id="PF04672">
    <property type="entry name" value="Methyltransf_19"/>
    <property type="match status" value="1"/>
</dbReference>
<accession>A0A941IJE2</accession>
<keyword evidence="1" id="KW-0489">Methyltransferase</keyword>
<keyword evidence="2" id="KW-1185">Reference proteome</keyword>
<dbReference type="EMBL" id="JAGSOH010000041">
    <property type="protein sequence ID" value="MBR7827772.1"/>
    <property type="molecule type" value="Genomic_DNA"/>
</dbReference>
<dbReference type="EC" id="2.1.1.-" evidence="1"/>
<dbReference type="PIRSF" id="PIRSF017393">
    <property type="entry name" value="MTase_SAV2177"/>
    <property type="match status" value="1"/>
</dbReference>
<dbReference type="Proteomes" id="UP000676325">
    <property type="component" value="Unassembled WGS sequence"/>
</dbReference>
<dbReference type="AlphaFoldDB" id="A0A941IJE2"/>
<dbReference type="GO" id="GO:0008168">
    <property type="term" value="F:methyltransferase activity"/>
    <property type="evidence" value="ECO:0007669"/>
    <property type="project" value="UniProtKB-KW"/>
</dbReference>
<dbReference type="CDD" id="cd02440">
    <property type="entry name" value="AdoMet_MTases"/>
    <property type="match status" value="1"/>
</dbReference>
<name>A0A941IJE2_9ACTN</name>
<evidence type="ECO:0000313" key="2">
    <source>
        <dbReference type="Proteomes" id="UP000676325"/>
    </source>
</evidence>
<evidence type="ECO:0000313" key="1">
    <source>
        <dbReference type="EMBL" id="MBR7827772.1"/>
    </source>
</evidence>
<dbReference type="InterPro" id="IPR029063">
    <property type="entry name" value="SAM-dependent_MTases_sf"/>
</dbReference>
<dbReference type="SUPFAM" id="SSF53335">
    <property type="entry name" value="S-adenosyl-L-methionine-dependent methyltransferases"/>
    <property type="match status" value="1"/>
</dbReference>
<gene>
    <name evidence="1" type="ORF">KDK95_15745</name>
</gene>
<proteinExistence type="predicted"/>
<comment type="caution">
    <text evidence="1">The sequence shown here is derived from an EMBL/GenBank/DDBJ whole genome shotgun (WGS) entry which is preliminary data.</text>
</comment>
<reference evidence="1" key="1">
    <citation type="submission" date="2021-04" db="EMBL/GenBank/DDBJ databases">
        <title>Genome based classification of Actinospica acidithermotolerans sp. nov., an actinobacterium isolated from an Indonesian hot spring.</title>
        <authorList>
            <person name="Kusuma A.B."/>
            <person name="Putra K.E."/>
            <person name="Nafisah S."/>
            <person name="Loh J."/>
            <person name="Nouioui I."/>
            <person name="Goodfellow M."/>
        </authorList>
    </citation>
    <scope>NUCLEOTIDE SEQUENCE</scope>
    <source>
        <strain evidence="1">MGRD01-02</strain>
    </source>
</reference>
<sequence length="273" mass="29183">MQHRPAWAPDEIDIERPSVARMYDWFLGGSHNFACDRALAEQAMKVFPDAPHVVRANRSFLYRAVTALCELGIDQFLDLGSGIPTAGNVHEVASAARPGARTVYVDSDPVAVAHASALLSGTPSVSVLHADLRDPDAVLRDAVRAGGLDLSRPVGVLLVSVLPFVPDADDPAGIVAAYREGTVPGSYLAVSHGTNDYRPKAVGEVEDVYANTTQPGVFRSKAELARILEGYEMLPPGLTDLIHWRPEPGALESDPLNGDVSRYSLIGGVGIKR</sequence>
<protein>
    <submittedName>
        <fullName evidence="1">SAM-dependent methyltransferase</fullName>
        <ecNumber evidence="1">2.1.1.-</ecNumber>
    </submittedName>
</protein>